<dbReference type="Pfam" id="PF00327">
    <property type="entry name" value="Ribosomal_L30"/>
    <property type="match status" value="1"/>
</dbReference>
<dbReference type="PANTHER" id="PTHR15892">
    <property type="entry name" value="MITOCHONDRIAL RIBOSOMAL PROTEIN L30"/>
    <property type="match status" value="1"/>
</dbReference>
<evidence type="ECO:0000313" key="7">
    <source>
        <dbReference type="EMBL" id="VEN74786.1"/>
    </source>
</evidence>
<keyword evidence="4" id="KW-0687">Ribonucleoprotein</keyword>
<dbReference type="InterPro" id="IPR005996">
    <property type="entry name" value="Ribosomal_uL30_bac-type"/>
</dbReference>
<evidence type="ECO:0000259" key="6">
    <source>
        <dbReference type="Pfam" id="PF00327"/>
    </source>
</evidence>
<dbReference type="SUPFAM" id="SSF55129">
    <property type="entry name" value="Ribosomal protein L30p/L7e"/>
    <property type="match status" value="1"/>
</dbReference>
<comment type="subunit">
    <text evidence="2">Part of the 50S ribosomal subunit.</text>
</comment>
<evidence type="ECO:0000256" key="5">
    <source>
        <dbReference type="ARBA" id="ARBA00035492"/>
    </source>
</evidence>
<gene>
    <name evidence="7" type="primary">rpmD</name>
    <name evidence="7" type="ORF">EPICR_50062</name>
</gene>
<dbReference type="GO" id="GO:0003735">
    <property type="term" value="F:structural constituent of ribosome"/>
    <property type="evidence" value="ECO:0007669"/>
    <property type="project" value="InterPro"/>
</dbReference>
<proteinExistence type="inferred from homology"/>
<dbReference type="GO" id="GO:0006412">
    <property type="term" value="P:translation"/>
    <property type="evidence" value="ECO:0007669"/>
    <property type="project" value="InterPro"/>
</dbReference>
<dbReference type="GO" id="GO:0022625">
    <property type="term" value="C:cytosolic large ribosomal subunit"/>
    <property type="evidence" value="ECO:0007669"/>
    <property type="project" value="TreeGrafter"/>
</dbReference>
<dbReference type="PIRSF" id="PIRSF002211">
    <property type="entry name" value="Ribosomal_L30_bac-type"/>
    <property type="match status" value="1"/>
</dbReference>
<dbReference type="CDD" id="cd01658">
    <property type="entry name" value="Ribosomal_L30"/>
    <property type="match status" value="1"/>
</dbReference>
<protein>
    <recommendedName>
        <fullName evidence="5">50S ribosomal protein L30</fullName>
    </recommendedName>
</protein>
<dbReference type="PANTHER" id="PTHR15892:SF2">
    <property type="entry name" value="LARGE RIBOSOMAL SUBUNIT PROTEIN UL30M"/>
    <property type="match status" value="1"/>
</dbReference>
<dbReference type="AlphaFoldDB" id="A0A484HMI3"/>
<organism evidence="7">
    <name type="scientific">uncultured Desulfobacteraceae bacterium</name>
    <dbReference type="NCBI Taxonomy" id="218296"/>
    <lineage>
        <taxon>Bacteria</taxon>
        <taxon>Pseudomonadati</taxon>
        <taxon>Thermodesulfobacteriota</taxon>
        <taxon>Desulfobacteria</taxon>
        <taxon>Desulfobacterales</taxon>
        <taxon>Desulfobacteraceae</taxon>
        <taxon>environmental samples</taxon>
    </lineage>
</organism>
<evidence type="ECO:0000256" key="4">
    <source>
        <dbReference type="ARBA" id="ARBA00023274"/>
    </source>
</evidence>
<evidence type="ECO:0000256" key="2">
    <source>
        <dbReference type="ARBA" id="ARBA00011838"/>
    </source>
</evidence>
<evidence type="ECO:0000256" key="1">
    <source>
        <dbReference type="ARBA" id="ARBA00007594"/>
    </source>
</evidence>
<dbReference type="NCBIfam" id="TIGR01308">
    <property type="entry name" value="rpmD_bact"/>
    <property type="match status" value="1"/>
</dbReference>
<accession>A0A484HMI3</accession>
<dbReference type="InterPro" id="IPR036919">
    <property type="entry name" value="Ribo_uL30_ferredoxin-like_sf"/>
</dbReference>
<evidence type="ECO:0000256" key="3">
    <source>
        <dbReference type="ARBA" id="ARBA00022980"/>
    </source>
</evidence>
<feature type="domain" description="Large ribosomal subunit protein uL30-like ferredoxin-like fold" evidence="6">
    <location>
        <begin position="6"/>
        <end position="55"/>
    </location>
</feature>
<sequence length="65" mass="7156">MDGKLEITLVKSMIGRPEKHRRILKGMGLTKVGRAVVLKDTPAIRGMAFKVSHLVKIKGENNEAS</sequence>
<dbReference type="HAMAP" id="MF_01371_B">
    <property type="entry name" value="Ribosomal_uL30_B"/>
    <property type="match status" value="1"/>
</dbReference>
<dbReference type="EMBL" id="CAACVI010000045">
    <property type="protein sequence ID" value="VEN74786.1"/>
    <property type="molecule type" value="Genomic_DNA"/>
</dbReference>
<keyword evidence="3" id="KW-0689">Ribosomal protein</keyword>
<name>A0A484HMI3_9BACT</name>
<dbReference type="InterPro" id="IPR016082">
    <property type="entry name" value="Ribosomal_uL30_ferredoxin-like"/>
</dbReference>
<comment type="similarity">
    <text evidence="1">Belongs to the universal ribosomal protein uL30 family.</text>
</comment>
<dbReference type="Gene3D" id="3.30.1390.20">
    <property type="entry name" value="Ribosomal protein L30, ferredoxin-like fold domain"/>
    <property type="match status" value="1"/>
</dbReference>
<reference evidence="7" key="1">
    <citation type="submission" date="2019-01" db="EMBL/GenBank/DDBJ databases">
        <authorList>
            <consortium name="Genoscope - CEA"/>
            <person name="William W."/>
        </authorList>
    </citation>
    <scope>NUCLEOTIDE SEQUENCE</scope>
    <source>
        <strain evidence="7">CR-1</strain>
    </source>
</reference>